<evidence type="ECO:0000313" key="1">
    <source>
        <dbReference type="EMBL" id="KAE8303222.1"/>
    </source>
</evidence>
<name>A8B3R8_GIAIC</name>
<sequence>MYTQRSLHKRYVVLVNAILSSPQPWSIRRRATALLWEYRLGFKRTRNMLLQFMHHLGSVQDNTDTLLNIFVATKFIGHPALSQLSDLVKRLFLKSNREDWSAIESAVLTLLLLSLYQGQDSKSCNSPTSICTLQPHRDTPSLLTSILGNYQSPNQQLLKKHFSAISKSMSVLNPCTQNDSLCISRKASGSTGELLCFSFQPAAFTGNTTSRRSTAVSILQSRGEGLREAVLSSPHNPKGEVLLLGQITCFDDLLTLIKGLNTHQQFAIYNNLSLSLETRKLAKLWVQPNLYLMSWEALVDRFVDQYFGIEIAHEVANRLTDKVLFDLYLANQVVCSQSAIEGDTRASSAFLIQLQELETVHSVVHGYKNHLRHCILHERFSHSVELLDVCVMRGSVFARQQSRKMLPTFYTLVSEGILKKMQQLIITETYRMYAGSCSQRSQGGSPEIELGIGGGIPIIKRCLFYEFENIGPLSCNSALAALFQKRWELPEPMALIEELLRPIPRIWLPFSLKEYAGTIIELFNLGSLLSATREHYPLLLRTLFLYTSTVTGAMTHHTTSSSTDCVETLLFSSDYEFYKPKDTHTSKLSAKSQGLAHQLIQESIGSYISHTASFLEQEQIRRSVANQLEEQTGKLSKSVTLSAISRDNQANIQDEALLPGAVASKREIAAVLNDLKSYFVTEMSKLGLDVKKDEVVDGLNRQFKLLLAKQAPSYADLFEEMETKQNLEELKSEELIPRASLQDSGAVEENISNLKAPEFFVDKKIPGNAAAPFDKSLDTQKLLGEEDLLARKKMEERIEKAKQRDEVHKAAVERDKTLPLRKRKFKTAKEIIENTEYEGVGVFFDWDEYLHDKFPTLVDSLHKSHALASTDSQNEFLISPIHRQDDIDKGWCHFSREKHDTELFLSYSDVNYRQLISQYMGPIQLLHQLTNKIVCNYLLYESNLFSCIDTVGEVCFLLDSNLTNRLLSTFFKHGSSTWIFDGSFQEQRVLSVLSRHDLRGVAELTILTGSLSSADVPGHSRISAEDDLPQQGREAIDSIISMNRTLNSDLSTTLEGQLSDLYTSVCLLCNPHSNSSLPIHSIISARDIANVLQLYSPKRPGSASRKDNGVLDHLLIKENERRISQSYSSNTNFTMLLDFSTSNALFHQLYYAPLEPLILVVFKHILTLSQSLYSLHGLWFLLVVSDKDHKRYSALERRTRKLLVIRHSACCFLQVFLRFLLGDVHLTLENAKQCIYKTLETGTNVLRSVDQWHTLIAITLARLFLTGPHRTIFAAIKEMQCHVLRFCNEVCAYIEFSKAAPGVVFNYEEKLTEVFWRASNAGLDLQHAIDEIVACLVHYVEKLGVTRYEEVLAQFSLLSK</sequence>
<dbReference type="Proteomes" id="UP000001548">
    <property type="component" value="Unassembled WGS sequence"/>
</dbReference>
<dbReference type="HOGENOM" id="CLU_257078_0_0_1"/>
<proteinExistence type="predicted"/>
<dbReference type="OMA" id="IRHSACC"/>
<gene>
    <name evidence="1" type="ORF">GL50803_0016750</name>
</gene>
<evidence type="ECO:0000313" key="2">
    <source>
        <dbReference type="Proteomes" id="UP000001548"/>
    </source>
</evidence>
<dbReference type="GeneID" id="5703222"/>
<dbReference type="RefSeq" id="XP_001710293.1">
    <property type="nucleotide sequence ID" value="XM_001710241.1"/>
</dbReference>
<protein>
    <submittedName>
        <fullName evidence="1">Uncharacterized protein</fullName>
    </submittedName>
</protein>
<comment type="caution">
    <text evidence="1">The sequence shown here is derived from an EMBL/GenBank/DDBJ whole genome shotgun (WGS) entry which is preliminary data.</text>
</comment>
<dbReference type="VEuPathDB" id="GiardiaDB:GL50803_16750"/>
<organism evidence="1 2">
    <name type="scientific">Giardia intestinalis (strain ATCC 50803 / WB clone C6)</name>
    <name type="common">Giardia lamblia</name>
    <dbReference type="NCBI Taxonomy" id="184922"/>
    <lineage>
        <taxon>Eukaryota</taxon>
        <taxon>Metamonada</taxon>
        <taxon>Diplomonadida</taxon>
        <taxon>Hexamitidae</taxon>
        <taxon>Giardiinae</taxon>
        <taxon>Giardia</taxon>
    </lineage>
</organism>
<dbReference type="EMBL" id="AACB03000003">
    <property type="protein sequence ID" value="KAE8303222.1"/>
    <property type="molecule type" value="Genomic_DNA"/>
</dbReference>
<dbReference type="KEGG" id="gla:GL50803_0016750"/>
<accession>A8B3R8</accession>
<keyword evidence="2" id="KW-1185">Reference proteome</keyword>
<reference evidence="1 2" key="1">
    <citation type="journal article" date="2007" name="Science">
        <title>Genomic minimalism in the early diverging intestinal parasite Giardia lamblia.</title>
        <authorList>
            <person name="Morrison H.G."/>
            <person name="McArthur A.G."/>
            <person name="Gillin F.D."/>
            <person name="Aley S.B."/>
            <person name="Adam R.D."/>
            <person name="Olsen G.J."/>
            <person name="Best A.A."/>
            <person name="Cande W.Z."/>
            <person name="Chen F."/>
            <person name="Cipriano M.J."/>
            <person name="Davids B.J."/>
            <person name="Dawson S.C."/>
            <person name="Elmendorf H.G."/>
            <person name="Hehl A.B."/>
            <person name="Holder M.E."/>
            <person name="Huse S.M."/>
            <person name="Kim U.U."/>
            <person name="Lasek-Nesselquist E."/>
            <person name="Manning G."/>
            <person name="Nigam A."/>
            <person name="Nixon J.E."/>
            <person name="Palm D."/>
            <person name="Passamaneck N.E."/>
            <person name="Prabhu A."/>
            <person name="Reich C.I."/>
            <person name="Reiner D.S."/>
            <person name="Samuelson J."/>
            <person name="Svard S.G."/>
            <person name="Sogin M.L."/>
        </authorList>
    </citation>
    <scope>NUCLEOTIDE SEQUENCE [LARGE SCALE GENOMIC DNA]</scope>
    <source>
        <strain evidence="1 2">WB C6</strain>
    </source>
</reference>